<name>A0A9D4SWH4_RHISA</name>
<evidence type="ECO:0008006" key="3">
    <source>
        <dbReference type="Google" id="ProtNLM"/>
    </source>
</evidence>
<comment type="caution">
    <text evidence="1">The sequence shown here is derived from an EMBL/GenBank/DDBJ whole genome shotgun (WGS) entry which is preliminary data.</text>
</comment>
<reference evidence="1" key="2">
    <citation type="submission" date="2021-09" db="EMBL/GenBank/DDBJ databases">
        <authorList>
            <person name="Jia N."/>
            <person name="Wang J."/>
            <person name="Shi W."/>
            <person name="Du L."/>
            <person name="Sun Y."/>
            <person name="Zhan W."/>
            <person name="Jiang J."/>
            <person name="Wang Q."/>
            <person name="Zhang B."/>
            <person name="Ji P."/>
            <person name="Sakyi L.B."/>
            <person name="Cui X."/>
            <person name="Yuan T."/>
            <person name="Jiang B."/>
            <person name="Yang W."/>
            <person name="Lam T.T.-Y."/>
            <person name="Chang Q."/>
            <person name="Ding S."/>
            <person name="Wang X."/>
            <person name="Zhu J."/>
            <person name="Ruan X."/>
            <person name="Zhao L."/>
            <person name="Wei J."/>
            <person name="Que T."/>
            <person name="Du C."/>
            <person name="Cheng J."/>
            <person name="Dai P."/>
            <person name="Han X."/>
            <person name="Huang E."/>
            <person name="Gao Y."/>
            <person name="Liu J."/>
            <person name="Shao H."/>
            <person name="Ye R."/>
            <person name="Li L."/>
            <person name="Wei W."/>
            <person name="Wang X."/>
            <person name="Wang C."/>
            <person name="Huo Q."/>
            <person name="Li W."/>
            <person name="Guo W."/>
            <person name="Chen H."/>
            <person name="Chen S."/>
            <person name="Zhou L."/>
            <person name="Zhou L."/>
            <person name="Ni X."/>
            <person name="Tian J."/>
            <person name="Zhou Y."/>
            <person name="Sheng Y."/>
            <person name="Liu T."/>
            <person name="Pan Y."/>
            <person name="Xia L."/>
            <person name="Li J."/>
            <person name="Zhao F."/>
            <person name="Cao W."/>
        </authorList>
    </citation>
    <scope>NUCLEOTIDE SEQUENCE</scope>
    <source>
        <strain evidence="1">Rsan-2018</strain>
        <tissue evidence="1">Larvae</tissue>
    </source>
</reference>
<keyword evidence="2" id="KW-1185">Reference proteome</keyword>
<gene>
    <name evidence="1" type="ORF">HPB52_016867</name>
</gene>
<dbReference type="InterPro" id="IPR053231">
    <property type="entry name" value="GPCR_LN-TM7"/>
</dbReference>
<dbReference type="AlphaFoldDB" id="A0A9D4SWH4"/>
<dbReference type="PANTHER" id="PTHR45902:SF1">
    <property type="entry name" value="LATROPHILIN RECEPTOR-LIKE PROTEIN A"/>
    <property type="match status" value="1"/>
</dbReference>
<evidence type="ECO:0000313" key="2">
    <source>
        <dbReference type="Proteomes" id="UP000821837"/>
    </source>
</evidence>
<organism evidence="1 2">
    <name type="scientific">Rhipicephalus sanguineus</name>
    <name type="common">Brown dog tick</name>
    <name type="synonym">Ixodes sanguineus</name>
    <dbReference type="NCBI Taxonomy" id="34632"/>
    <lineage>
        <taxon>Eukaryota</taxon>
        <taxon>Metazoa</taxon>
        <taxon>Ecdysozoa</taxon>
        <taxon>Arthropoda</taxon>
        <taxon>Chelicerata</taxon>
        <taxon>Arachnida</taxon>
        <taxon>Acari</taxon>
        <taxon>Parasitiformes</taxon>
        <taxon>Ixodida</taxon>
        <taxon>Ixodoidea</taxon>
        <taxon>Ixodidae</taxon>
        <taxon>Rhipicephalinae</taxon>
        <taxon>Rhipicephalus</taxon>
        <taxon>Rhipicephalus</taxon>
    </lineage>
</organism>
<dbReference type="EMBL" id="JABSTV010001251">
    <property type="protein sequence ID" value="KAH7952015.1"/>
    <property type="molecule type" value="Genomic_DNA"/>
</dbReference>
<evidence type="ECO:0000313" key="1">
    <source>
        <dbReference type="EMBL" id="KAH7952015.1"/>
    </source>
</evidence>
<dbReference type="VEuPathDB" id="VectorBase:RSAN_027997"/>
<reference evidence="1" key="1">
    <citation type="journal article" date="2020" name="Cell">
        <title>Large-Scale Comparative Analyses of Tick Genomes Elucidate Their Genetic Diversity and Vector Capacities.</title>
        <authorList>
            <consortium name="Tick Genome and Microbiome Consortium (TIGMIC)"/>
            <person name="Jia N."/>
            <person name="Wang J."/>
            <person name="Shi W."/>
            <person name="Du L."/>
            <person name="Sun Y."/>
            <person name="Zhan W."/>
            <person name="Jiang J.F."/>
            <person name="Wang Q."/>
            <person name="Zhang B."/>
            <person name="Ji P."/>
            <person name="Bell-Sakyi L."/>
            <person name="Cui X.M."/>
            <person name="Yuan T.T."/>
            <person name="Jiang B.G."/>
            <person name="Yang W.F."/>
            <person name="Lam T.T."/>
            <person name="Chang Q.C."/>
            <person name="Ding S.J."/>
            <person name="Wang X.J."/>
            <person name="Zhu J.G."/>
            <person name="Ruan X.D."/>
            <person name="Zhao L."/>
            <person name="Wei J.T."/>
            <person name="Ye R.Z."/>
            <person name="Que T.C."/>
            <person name="Du C.H."/>
            <person name="Zhou Y.H."/>
            <person name="Cheng J.X."/>
            <person name="Dai P.F."/>
            <person name="Guo W.B."/>
            <person name="Han X.H."/>
            <person name="Huang E.J."/>
            <person name="Li L.F."/>
            <person name="Wei W."/>
            <person name="Gao Y.C."/>
            <person name="Liu J.Z."/>
            <person name="Shao H.Z."/>
            <person name="Wang X."/>
            <person name="Wang C.C."/>
            <person name="Yang T.C."/>
            <person name="Huo Q.B."/>
            <person name="Li W."/>
            <person name="Chen H.Y."/>
            <person name="Chen S.E."/>
            <person name="Zhou L.G."/>
            <person name="Ni X.B."/>
            <person name="Tian J.H."/>
            <person name="Sheng Y."/>
            <person name="Liu T."/>
            <person name="Pan Y.S."/>
            <person name="Xia L.Y."/>
            <person name="Li J."/>
            <person name="Zhao F."/>
            <person name="Cao W.C."/>
        </authorList>
    </citation>
    <scope>NUCLEOTIDE SEQUENCE</scope>
    <source>
        <strain evidence="1">Rsan-2018</strain>
    </source>
</reference>
<accession>A0A9D4SWH4</accession>
<sequence>MDCNATLPWNISSQDHLAIPHERIEELLRCPEGQHGCSALPVNCTEELLAVTCSCERNCDIYGSCCWDADVHEPPASRAKCTFRELENGLTREFYAVSGCNRDWPKDDMRMSCENVTSEHDSFFFIPVTTERQVTYFNAFCALCNYDLDNTSIFWSASGNDSEDLTVYPPQYAMDNENTFFWPCDSTLVNVDACPEGSDAEKTRRCSTYFAPVVHKHEKSEIDRSEIVYKNVYCGLCNGADISLFANQGNVTLCSWKDLI</sequence>
<dbReference type="PANTHER" id="PTHR45902">
    <property type="entry name" value="LATROPHILIN RECEPTOR-LIKE PROTEIN A"/>
    <property type="match status" value="1"/>
</dbReference>
<dbReference type="Proteomes" id="UP000821837">
    <property type="component" value="Chromosome 5"/>
</dbReference>
<protein>
    <recommendedName>
        <fullName evidence="3">SMB domain-containing protein</fullName>
    </recommendedName>
</protein>
<proteinExistence type="predicted"/>